<dbReference type="PROSITE" id="PS50219">
    <property type="entry name" value="CNH"/>
    <property type="match status" value="1"/>
</dbReference>
<dbReference type="GO" id="GO:0012505">
    <property type="term" value="C:endomembrane system"/>
    <property type="evidence" value="ECO:0007669"/>
    <property type="project" value="UniProtKB-SubCell"/>
</dbReference>
<proteinExistence type="inferred from homology"/>
<dbReference type="OrthoDB" id="5325112at2759"/>
<dbReference type="PANTHER" id="PTHR12894:SF49">
    <property type="entry name" value="VAM6_VPS39-LIKE PROTEIN"/>
    <property type="match status" value="1"/>
</dbReference>
<organism evidence="6 7">
    <name type="scientific">Coemansia spiralis</name>
    <dbReference type="NCBI Taxonomy" id="417178"/>
    <lineage>
        <taxon>Eukaryota</taxon>
        <taxon>Fungi</taxon>
        <taxon>Fungi incertae sedis</taxon>
        <taxon>Zoopagomycota</taxon>
        <taxon>Kickxellomycotina</taxon>
        <taxon>Kickxellomycetes</taxon>
        <taxon>Kickxellales</taxon>
        <taxon>Kickxellaceae</taxon>
        <taxon>Coemansia</taxon>
    </lineage>
</organism>
<reference evidence="6" key="1">
    <citation type="submission" date="2022-07" db="EMBL/GenBank/DDBJ databases">
        <title>Phylogenomic reconstructions and comparative analyses of Kickxellomycotina fungi.</title>
        <authorList>
            <person name="Reynolds N.K."/>
            <person name="Stajich J.E."/>
            <person name="Barry K."/>
            <person name="Grigoriev I.V."/>
            <person name="Crous P."/>
            <person name="Smith M.E."/>
        </authorList>
    </citation>
    <scope>NUCLEOTIDE SEQUENCE</scope>
    <source>
        <strain evidence="6">NRRL 3115</strain>
    </source>
</reference>
<sequence>MRNAFTVRAVLKQLPVRIESATAYGDRLLLGTATGALLVYRVTEPTGDKLPTLSLVDTKKAFARKAVEQLGVIKEAGVLVCLADNLVTLYDLHSFSNATPLNNTKGANIIAIHTGVEEIDGIPTLVSKLAVHAKRKIVVLEWRNAEFYKNFEYLAAEKITSMQFASPGLLTLSTARDFLSLQLPRGQWDDLFPADTSSLRTLAGGFGAGLHSTGKADDGGYGYSAKGGGLEPASGLHTSNQQQQQNQASGSSNANANATGGSGSMWGSWALGLSGSSTETKTIIARMPGEKLLLCHKDIGVFINSVGKLCRQEYADPMSFIRAPSGITYTSSYAIAISSEASSTSTQPSSASGNQQNDSRFNVEVRNIATQALVQSLFLQDEQPLHVFNGSGGKQVWAVGMHTVWRLIPIPIQQQVEDVLNAGQYDEALSLVAQSDNILESEKEELTVKIRWLRARWLFRDQAKYDEALSEFTDLGATPTEVIALCPERIAGELSEQLSDVELNDGDGTSKGEDISSDTAAQKSAELRETKSTVDNEQVQQQQQQQTASLLFKSKKGVKQKQVIWKDALYAVMRYLTEHRRWLQRAMTENRREIGYVVRVLEDDDDQDYSDDGKGTDIEKVDSSTEVSRSSPASSRARKQIPREEQEDDSLPHVRLKRLAFSLERMSIPVPAMAQVVDTTLLKVYLECSPGLLGPLLRVKNYCDVEQSEGLLLEHKRYMELVDLYHGKGLYRNALQLLQTQGMASEKDGNLRGTYQVVRYLLRLPADQYELVLEYLVWPLQAGLAREQSSHADNSDKSNDEKSSDNDDEDDEDWLAPSTIVSMVFADDRPAAEAFPRARITSFLRQISPKLVVQYLAYVFASWRDETPILHDDMVAAYLGLISEQNHCKSASVDGKHINEEALEQNFELRSQVQRFLKTSQQYSPEKALARLPDDGLFEERALVLSRLGRHEQALCLLVFSVANLAIAEQYCVDNLDSCASVFILLLRILLSKPPPDIADNEIKQIRSRDLPIYRELAHDYISEIDLESTREKIHRQFVGHLLSIYHQNISANDALRLLPADMEFTHDIFVYLRGQLCALDQDMRASNIVCNLRIGEDFQARRQLRRLQSGFVVISDTRTCPQCLKRIGSGTAFTVIPAHGKGASAPVVIHYSCWQRQKSAKQLAESTATTSPDSAANLSNDIADSEIEKSSIDNNTAQASCPIIKWA</sequence>
<name>A0A9W8GB55_9FUNG</name>
<feature type="compositionally biased region" description="Basic and acidic residues" evidence="4">
    <location>
        <begin position="788"/>
        <end position="805"/>
    </location>
</feature>
<dbReference type="PANTHER" id="PTHR12894">
    <property type="entry name" value="CNH DOMAIN CONTAINING"/>
    <property type="match status" value="1"/>
</dbReference>
<feature type="region of interest" description="Disordered" evidence="4">
    <location>
        <begin position="232"/>
        <end position="257"/>
    </location>
</feature>
<evidence type="ECO:0000256" key="4">
    <source>
        <dbReference type="SAM" id="MobiDB-lite"/>
    </source>
</evidence>
<feature type="compositionally biased region" description="Low complexity" evidence="4">
    <location>
        <begin position="238"/>
        <end position="257"/>
    </location>
</feature>
<dbReference type="InterPro" id="IPR001180">
    <property type="entry name" value="CNH_dom"/>
</dbReference>
<evidence type="ECO:0000256" key="2">
    <source>
        <dbReference type="ARBA" id="ARBA00023136"/>
    </source>
</evidence>
<gene>
    <name evidence="6" type="primary">VAM6</name>
    <name evidence="6" type="ORF">GGI25_001128</name>
</gene>
<feature type="compositionally biased region" description="Low complexity" evidence="4">
    <location>
        <begin position="624"/>
        <end position="635"/>
    </location>
</feature>
<dbReference type="EMBL" id="JANBTW010000008">
    <property type="protein sequence ID" value="KAJ2679939.1"/>
    <property type="molecule type" value="Genomic_DNA"/>
</dbReference>
<dbReference type="AlphaFoldDB" id="A0A9W8GB55"/>
<dbReference type="GO" id="GO:0034058">
    <property type="term" value="P:endosomal vesicle fusion"/>
    <property type="evidence" value="ECO:0007669"/>
    <property type="project" value="TreeGrafter"/>
</dbReference>
<comment type="subcellular location">
    <subcellularLocation>
        <location evidence="1">Endomembrane system</location>
        <topology evidence="1">Peripheral membrane protein</topology>
    </subcellularLocation>
</comment>
<feature type="domain" description="CNH" evidence="5">
    <location>
        <begin position="15"/>
        <end position="392"/>
    </location>
</feature>
<dbReference type="InterPro" id="IPR019452">
    <property type="entry name" value="VPS39/TGF_beta_rcpt-assoc_1"/>
</dbReference>
<accession>A0A9W8GB55</accession>
<protein>
    <submittedName>
        <fullName evidence="6">Vacuolar morphogenesis protein 6</fullName>
    </submittedName>
</protein>
<comment type="caution">
    <text evidence="6">The sequence shown here is derived from an EMBL/GenBank/DDBJ whole genome shotgun (WGS) entry which is preliminary data.</text>
</comment>
<evidence type="ECO:0000259" key="5">
    <source>
        <dbReference type="PROSITE" id="PS50219"/>
    </source>
</evidence>
<dbReference type="Pfam" id="PF10366">
    <property type="entry name" value="Vps39_1"/>
    <property type="match status" value="1"/>
</dbReference>
<feature type="region of interest" description="Disordered" evidence="4">
    <location>
        <begin position="605"/>
        <end position="650"/>
    </location>
</feature>
<evidence type="ECO:0000313" key="7">
    <source>
        <dbReference type="Proteomes" id="UP001151518"/>
    </source>
</evidence>
<feature type="region of interest" description="Disordered" evidence="4">
    <location>
        <begin position="788"/>
        <end position="813"/>
    </location>
</feature>
<evidence type="ECO:0000313" key="6">
    <source>
        <dbReference type="EMBL" id="KAJ2679939.1"/>
    </source>
</evidence>
<evidence type="ECO:0000256" key="1">
    <source>
        <dbReference type="ARBA" id="ARBA00004184"/>
    </source>
</evidence>
<feature type="region of interest" description="Disordered" evidence="4">
    <location>
        <begin position="497"/>
        <end position="520"/>
    </location>
</feature>
<dbReference type="Proteomes" id="UP001151518">
    <property type="component" value="Unassembled WGS sequence"/>
</dbReference>
<keyword evidence="2" id="KW-0472">Membrane</keyword>
<dbReference type="Pfam" id="PF00780">
    <property type="entry name" value="CNH"/>
    <property type="match status" value="1"/>
</dbReference>
<dbReference type="GO" id="GO:0000329">
    <property type="term" value="C:fungal-type vacuole membrane"/>
    <property type="evidence" value="ECO:0007669"/>
    <property type="project" value="TreeGrafter"/>
</dbReference>
<dbReference type="GO" id="GO:0006914">
    <property type="term" value="P:autophagy"/>
    <property type="evidence" value="ECO:0007669"/>
    <property type="project" value="TreeGrafter"/>
</dbReference>
<feature type="compositionally biased region" description="Basic and acidic residues" evidence="4">
    <location>
        <begin position="611"/>
        <end position="623"/>
    </location>
</feature>
<evidence type="ECO:0000256" key="3">
    <source>
        <dbReference type="ARBA" id="ARBA00038201"/>
    </source>
</evidence>
<dbReference type="InterPro" id="IPR032914">
    <property type="entry name" value="Vam6/VPS39/TRAP1"/>
</dbReference>
<comment type="similarity">
    <text evidence="3">Belongs to the VAM6/VPS39 family.</text>
</comment>